<keyword evidence="5 20" id="KW-0436">Ligase</keyword>
<protein>
    <recommendedName>
        <fullName evidence="15">Phosphoribosylformylglycinamidine synthase</fullName>
        <ecNumber evidence="3">6.3.5.3</ecNumber>
    </recommendedName>
    <alternativeName>
        <fullName evidence="13">Formylglycinamide ribonucleotide amidotransferase</fullName>
    </alternativeName>
    <alternativeName>
        <fullName evidence="12">Formylglycinamide ribotide amidotransferase</fullName>
    </alternativeName>
</protein>
<evidence type="ECO:0000256" key="2">
    <source>
        <dbReference type="ARBA" id="ARBA00008608"/>
    </source>
</evidence>
<dbReference type="FunFam" id="3.40.50.880:FF:000008">
    <property type="entry name" value="Phosphoribosylformylglycinamidine synthase"/>
    <property type="match status" value="1"/>
</dbReference>
<evidence type="ECO:0000256" key="15">
    <source>
        <dbReference type="ARBA" id="ARBA00071729"/>
    </source>
</evidence>
<evidence type="ECO:0000259" key="19">
    <source>
        <dbReference type="Pfam" id="PF22689"/>
    </source>
</evidence>
<comment type="caution">
    <text evidence="20">The sequence shown here is derived from an EMBL/GenBank/DDBJ whole genome shotgun (WGS) entry which is preliminary data.</text>
</comment>
<keyword evidence="21" id="KW-1185">Reference proteome</keyword>
<evidence type="ECO:0000256" key="10">
    <source>
        <dbReference type="ARBA" id="ARBA00022842"/>
    </source>
</evidence>
<dbReference type="InterPro" id="IPR010918">
    <property type="entry name" value="PurM-like_C_dom"/>
</dbReference>
<dbReference type="NCBIfam" id="TIGR01735">
    <property type="entry name" value="FGAM_synt"/>
    <property type="match status" value="1"/>
</dbReference>
<evidence type="ECO:0000256" key="7">
    <source>
        <dbReference type="ARBA" id="ARBA00022741"/>
    </source>
</evidence>
<keyword evidence="7" id="KW-0547">Nucleotide-binding</keyword>
<sequence length="1466" mass="156329">MPMLVVPGRTSALSGFRLSILTEKLPFPEGAVTGIRAHYAHFVDLAPEFASKHAQALLTTAQENHSPEITHAIKGETVDEVWAVIATLLRGPGEKGAPRAPIMLVDDLDASSASNDDGEGALKPSEREIWVLPRRGTISPWSSKATDIFALCGLGKDIVRRVERGIVYRIAFREDYEIPMQKLSKDKQIINAGSDRMTEAIYEACPPGADVFKQEDPRPLLAVPIREAGNAETGLAVPIACIEAPAADSMTEADAHEEVVRGEREAQAAALLARANRELGLALADDEIAYLVAAFLGQQATREGIARNPTDAELMMFAQVNSEHCRHKIFGASWTIDGAAQTQSLFDMIKATQRAHPQHVLSAYSDNAAVLEAFDAQRIRAWAPEAAAGQQWALSDVAGGVHIVAKVETHNHPTVISPFPGAATGTGGEIRDEGAVGIGSRPKCGLAGFTVSDLRIPGFEQPWEHATADVGFPAHVASALDIMIEAPLGAAAFANEFGRPAILGYFRTLLLRVPTAMPASAVNEPAPLDEPQLESELRGFHKPIMIAGGMGSVRAEHMLKSPFTAGARLVVMGGPSMLIGLGGGAASSVAGGSQAAELDFASVQRGNPEMERRCQMVLDACTALGGSNPIAFVHDVGAGGLSNALTELVHDSGLGAEIEIRDVPCADASLSPMEIWCNESQERYVLAVAPEQLPVFARIAERERCPFACVGTATAEPRLRVSDRDASGGLVIDLPMDVLFGKPPRMTRDADSLVSPRIVFDASLARYLAPGLSVQERVSVAVDRLLKLPCVASKAFLITIGDRSVTGLVARDPMVGPWQVPVADVAVTCSGYEPDVRSGEAMAMGERPTLAAIDAAAASRMAVAEAVLNLAAASVPDLSWVKLSANWMAAASHPGEGARLYSAVRALSSLCQDLGISVPVGKDSMSMQMQWDGKRVTAPVSLVVTSFAAVKDTRATLTPQLQPQGALLFVDLAPGCKRMGGSALAQVFSRLGSHCPDVADSGVLARFFDKLQALRSRILAYHDRSDGGLLVTLAEMAFAGRIGLDIDLGAVLASNEPADVIGTLFNEELGAVLQVADGEVAGVVAELRDAGIAVSRIGSAGCTDSQGVDVLRIRGISGAVLMERPRAELWAAWAETSFRMQRLRDNPQCADEERALLVEDADQGLKYDLTFDASQTADVVLQAVATSDMLLTQQRPRVAVLREQGVNSHAEMAYAFHQAGFEAVDVHMTDMFSGAVSLADFAGLAAVGGFSYGDVLGAGAGWAKSILLSPSVRAQFEDFFARKDTFALGVCNGFKMISNLRDIIPGTQSWPHFVANESEQYEGRVVMVEPVAQGAAAQVFFADMVGSRLPIVVAHGEGRAVFADELMRRRFVDDGLAAAKYVDRRTYRTADERIPYPMNPNGADLNLAAVTTRDGRVLAIMPHPERVVRTEANSFMPADLMQAWTHGPWARMFINARRWLISSTGK</sequence>
<dbReference type="CDD" id="cd02204">
    <property type="entry name" value="PurL_repeat2"/>
    <property type="match status" value="1"/>
</dbReference>
<dbReference type="Pfam" id="PF02769">
    <property type="entry name" value="AIRS_C"/>
    <property type="match status" value="2"/>
</dbReference>
<evidence type="ECO:0000256" key="8">
    <source>
        <dbReference type="ARBA" id="ARBA00022755"/>
    </source>
</evidence>
<dbReference type="CDD" id="cd02203">
    <property type="entry name" value="PurL_repeat1"/>
    <property type="match status" value="1"/>
</dbReference>
<evidence type="ECO:0000256" key="12">
    <source>
        <dbReference type="ARBA" id="ARBA00029823"/>
    </source>
</evidence>
<dbReference type="Pfam" id="PF18076">
    <property type="entry name" value="FGAR-AT_N"/>
    <property type="match status" value="1"/>
</dbReference>
<dbReference type="SUPFAM" id="SSF52317">
    <property type="entry name" value="Class I glutamine amidotransferase-like"/>
    <property type="match status" value="1"/>
</dbReference>
<dbReference type="InterPro" id="IPR010073">
    <property type="entry name" value="PurL_large"/>
</dbReference>
<dbReference type="SUPFAM" id="SSF109736">
    <property type="entry name" value="FGAM synthase PurL, linker domain"/>
    <property type="match status" value="1"/>
</dbReference>
<evidence type="ECO:0000259" key="16">
    <source>
        <dbReference type="Pfam" id="PF02769"/>
    </source>
</evidence>
<accession>A0A9W7XIF1</accession>
<evidence type="ECO:0000259" key="17">
    <source>
        <dbReference type="Pfam" id="PF18072"/>
    </source>
</evidence>
<dbReference type="SUPFAM" id="SSF56042">
    <property type="entry name" value="PurM C-terminal domain-like"/>
    <property type="match status" value="2"/>
</dbReference>
<proteinExistence type="inferred from homology"/>
<organism evidence="20 21">
    <name type="scientific">Coemansia asiatica</name>
    <dbReference type="NCBI Taxonomy" id="1052880"/>
    <lineage>
        <taxon>Eukaryota</taxon>
        <taxon>Fungi</taxon>
        <taxon>Fungi incertae sedis</taxon>
        <taxon>Zoopagomycota</taxon>
        <taxon>Kickxellomycotina</taxon>
        <taxon>Kickxellomycetes</taxon>
        <taxon>Kickxellales</taxon>
        <taxon>Kickxellaceae</taxon>
        <taxon>Coemansia</taxon>
    </lineage>
</organism>
<dbReference type="GO" id="GO:0005737">
    <property type="term" value="C:cytoplasm"/>
    <property type="evidence" value="ECO:0007669"/>
    <property type="project" value="TreeGrafter"/>
</dbReference>
<dbReference type="GO" id="GO:0046872">
    <property type="term" value="F:metal ion binding"/>
    <property type="evidence" value="ECO:0007669"/>
    <property type="project" value="UniProtKB-KW"/>
</dbReference>
<keyword evidence="10" id="KW-0460">Magnesium</keyword>
<evidence type="ECO:0000259" key="18">
    <source>
        <dbReference type="Pfam" id="PF18076"/>
    </source>
</evidence>
<comment type="pathway">
    <text evidence="1">Purine metabolism; IMP biosynthesis via de novo pathway; 5-amino-1-(5-phospho-D-ribosyl)imidazole from N(2)-formyl-N(1)-(5-phospho-D-ribosyl)glycinamide: step 1/2.</text>
</comment>
<feature type="domain" description="PurM-like C-terminal" evidence="16">
    <location>
        <begin position="565"/>
        <end position="722"/>
    </location>
</feature>
<feature type="domain" description="PurM-like C-terminal" evidence="16">
    <location>
        <begin position="979"/>
        <end position="1100"/>
    </location>
</feature>
<evidence type="ECO:0000256" key="1">
    <source>
        <dbReference type="ARBA" id="ARBA00004920"/>
    </source>
</evidence>
<dbReference type="SMART" id="SM01211">
    <property type="entry name" value="GATase_5"/>
    <property type="match status" value="1"/>
</dbReference>
<feature type="domain" description="Phosphoribosylformylglycinamidine synthase linker" evidence="17">
    <location>
        <begin position="272"/>
        <end position="328"/>
    </location>
</feature>
<dbReference type="InterPro" id="IPR036921">
    <property type="entry name" value="PurM-like_N_sf"/>
</dbReference>
<keyword evidence="11" id="KW-0315">Glutamine amidotransferase</keyword>
<dbReference type="PANTHER" id="PTHR10099:SF1">
    <property type="entry name" value="PHOSPHORIBOSYLFORMYLGLYCINAMIDINE SYNTHASE"/>
    <property type="match status" value="1"/>
</dbReference>
<keyword evidence="8" id="KW-0658">Purine biosynthesis</keyword>
<dbReference type="Gene3D" id="3.30.1330.10">
    <property type="entry name" value="PurM-like, N-terminal domain"/>
    <property type="match status" value="2"/>
</dbReference>
<dbReference type="CDD" id="cd01740">
    <property type="entry name" value="GATase1_FGAR_AT"/>
    <property type="match status" value="1"/>
</dbReference>
<evidence type="ECO:0000256" key="6">
    <source>
        <dbReference type="ARBA" id="ARBA00022723"/>
    </source>
</evidence>
<evidence type="ECO:0000256" key="13">
    <source>
        <dbReference type="ARBA" id="ARBA00032632"/>
    </source>
</evidence>
<dbReference type="FunFam" id="3.30.1330.10:FF:000005">
    <property type="entry name" value="Phosphoribosylformylglycinamidine synthase"/>
    <property type="match status" value="1"/>
</dbReference>
<dbReference type="InterPro" id="IPR041609">
    <property type="entry name" value="PurL_linker"/>
</dbReference>
<evidence type="ECO:0000256" key="14">
    <source>
        <dbReference type="ARBA" id="ARBA00052585"/>
    </source>
</evidence>
<dbReference type="SUPFAM" id="SSF55326">
    <property type="entry name" value="PurM N-terminal domain-like"/>
    <property type="match status" value="2"/>
</dbReference>
<reference evidence="20" key="1">
    <citation type="submission" date="2022-07" db="EMBL/GenBank/DDBJ databases">
        <title>Phylogenomic reconstructions and comparative analyses of Kickxellomycotina fungi.</title>
        <authorList>
            <person name="Reynolds N.K."/>
            <person name="Stajich J.E."/>
            <person name="Barry K."/>
            <person name="Grigoriev I.V."/>
            <person name="Crous P."/>
            <person name="Smith M.E."/>
        </authorList>
    </citation>
    <scope>NUCLEOTIDE SEQUENCE</scope>
    <source>
        <strain evidence="20">NBRC 105413</strain>
    </source>
</reference>
<dbReference type="GO" id="GO:0005524">
    <property type="term" value="F:ATP binding"/>
    <property type="evidence" value="ECO:0007669"/>
    <property type="project" value="UniProtKB-KW"/>
</dbReference>
<evidence type="ECO:0000256" key="11">
    <source>
        <dbReference type="ARBA" id="ARBA00022962"/>
    </source>
</evidence>
<dbReference type="Pfam" id="PF13507">
    <property type="entry name" value="GATase_5"/>
    <property type="match status" value="1"/>
</dbReference>
<dbReference type="InterPro" id="IPR029062">
    <property type="entry name" value="Class_I_gatase-like"/>
</dbReference>
<dbReference type="GO" id="GO:0004642">
    <property type="term" value="F:phosphoribosylformylglycinamidine synthase activity"/>
    <property type="evidence" value="ECO:0007669"/>
    <property type="project" value="UniProtKB-EC"/>
</dbReference>
<dbReference type="NCBIfam" id="NF003672">
    <property type="entry name" value="PRK05297.1"/>
    <property type="match status" value="1"/>
</dbReference>
<name>A0A9W7XIF1_9FUNG</name>
<evidence type="ECO:0000313" key="20">
    <source>
        <dbReference type="EMBL" id="KAJ1643882.1"/>
    </source>
</evidence>
<evidence type="ECO:0000256" key="3">
    <source>
        <dbReference type="ARBA" id="ARBA00012747"/>
    </source>
</evidence>
<evidence type="ECO:0000256" key="5">
    <source>
        <dbReference type="ARBA" id="ARBA00022598"/>
    </source>
</evidence>
<dbReference type="FunFam" id="3.90.650.10:FF:000024">
    <property type="entry name" value="Phosphoribosylformylglycinamidine synthase"/>
    <property type="match status" value="1"/>
</dbReference>
<feature type="domain" description="FGAR-AT PurM N-terminal-like" evidence="19">
    <location>
        <begin position="793"/>
        <end position="949"/>
    </location>
</feature>
<gene>
    <name evidence="20" type="primary">ADE6</name>
    <name evidence="20" type="ORF">LPJ64_004394</name>
</gene>
<keyword evidence="6" id="KW-0479">Metal-binding</keyword>
<dbReference type="SUPFAM" id="SSF82697">
    <property type="entry name" value="PurS-like"/>
    <property type="match status" value="1"/>
</dbReference>
<dbReference type="Gene3D" id="1.10.8.750">
    <property type="entry name" value="Phosphoribosylformylglycinamidine synthase, linker domain"/>
    <property type="match status" value="1"/>
</dbReference>
<dbReference type="GO" id="GO:0006189">
    <property type="term" value="P:'de novo' IMP biosynthetic process"/>
    <property type="evidence" value="ECO:0007669"/>
    <property type="project" value="InterPro"/>
</dbReference>
<dbReference type="Gene3D" id="3.40.50.880">
    <property type="match status" value="1"/>
</dbReference>
<comment type="similarity">
    <text evidence="2">In the N-terminal section; belongs to the FGAMS family.</text>
</comment>
<dbReference type="InterPro" id="IPR036604">
    <property type="entry name" value="PurS-like_sf"/>
</dbReference>
<dbReference type="InterPro" id="IPR036676">
    <property type="entry name" value="PurM-like_C_sf"/>
</dbReference>
<dbReference type="InterPro" id="IPR055181">
    <property type="entry name" value="FGAR-AT_PurM_N-like"/>
</dbReference>
<dbReference type="InterPro" id="IPR040707">
    <property type="entry name" value="FGAR-AT_N"/>
</dbReference>
<evidence type="ECO:0000313" key="21">
    <source>
        <dbReference type="Proteomes" id="UP001145021"/>
    </source>
</evidence>
<dbReference type="Gene3D" id="3.90.650.10">
    <property type="entry name" value="PurM-like C-terminal domain"/>
    <property type="match status" value="2"/>
</dbReference>
<dbReference type="HAMAP" id="MF_00419">
    <property type="entry name" value="PurL_1"/>
    <property type="match status" value="1"/>
</dbReference>
<evidence type="ECO:0000256" key="9">
    <source>
        <dbReference type="ARBA" id="ARBA00022840"/>
    </source>
</evidence>
<evidence type="ECO:0000256" key="4">
    <source>
        <dbReference type="ARBA" id="ARBA00022490"/>
    </source>
</evidence>
<feature type="domain" description="Phosphoribosylformylglycinamidine synthase N-terminal" evidence="18">
    <location>
        <begin position="123"/>
        <end position="212"/>
    </location>
</feature>
<dbReference type="Proteomes" id="UP001145021">
    <property type="component" value="Unassembled WGS sequence"/>
</dbReference>
<dbReference type="PANTHER" id="PTHR10099">
    <property type="entry name" value="PHOSPHORIBOSYLFORMYLGLYCINAMIDINE SYNTHASE"/>
    <property type="match status" value="1"/>
</dbReference>
<comment type="catalytic activity">
    <reaction evidence="14">
        <text>N(2)-formyl-N(1)-(5-phospho-beta-D-ribosyl)glycinamide + L-glutamine + ATP + H2O = 2-formamido-N(1)-(5-O-phospho-beta-D-ribosyl)acetamidine + L-glutamate + ADP + phosphate + H(+)</text>
        <dbReference type="Rhea" id="RHEA:17129"/>
        <dbReference type="ChEBI" id="CHEBI:15377"/>
        <dbReference type="ChEBI" id="CHEBI:15378"/>
        <dbReference type="ChEBI" id="CHEBI:29985"/>
        <dbReference type="ChEBI" id="CHEBI:30616"/>
        <dbReference type="ChEBI" id="CHEBI:43474"/>
        <dbReference type="ChEBI" id="CHEBI:58359"/>
        <dbReference type="ChEBI" id="CHEBI:147286"/>
        <dbReference type="ChEBI" id="CHEBI:147287"/>
        <dbReference type="ChEBI" id="CHEBI:456216"/>
        <dbReference type="EC" id="6.3.5.3"/>
    </reaction>
</comment>
<dbReference type="PROSITE" id="PS51273">
    <property type="entry name" value="GATASE_TYPE_1"/>
    <property type="match status" value="1"/>
</dbReference>
<dbReference type="EC" id="6.3.5.3" evidence="3"/>
<keyword evidence="9" id="KW-0067">ATP-binding</keyword>
<dbReference type="Pfam" id="PF22689">
    <property type="entry name" value="FGAR-AT_PurM_N-like"/>
    <property type="match status" value="1"/>
</dbReference>
<keyword evidence="4" id="KW-0963">Cytoplasm</keyword>
<dbReference type="Pfam" id="PF18072">
    <property type="entry name" value="FGAR-AT_linker"/>
    <property type="match status" value="1"/>
</dbReference>
<dbReference type="EMBL" id="JANBOH010000211">
    <property type="protein sequence ID" value="KAJ1643882.1"/>
    <property type="molecule type" value="Genomic_DNA"/>
</dbReference>